<organism evidence="1 2">
    <name type="scientific">Candidatus Portnoybacteria bacterium CG10_big_fil_rev_8_21_14_0_10_44_7</name>
    <dbReference type="NCBI Taxonomy" id="1974816"/>
    <lineage>
        <taxon>Bacteria</taxon>
        <taxon>Candidatus Portnoyibacteriota</taxon>
    </lineage>
</organism>
<name>A0A2M8KJ11_9BACT</name>
<dbReference type="Proteomes" id="UP000231086">
    <property type="component" value="Unassembled WGS sequence"/>
</dbReference>
<comment type="caution">
    <text evidence="1">The sequence shown here is derived from an EMBL/GenBank/DDBJ whole genome shotgun (WGS) entry which is preliminary data.</text>
</comment>
<evidence type="ECO:0000313" key="1">
    <source>
        <dbReference type="EMBL" id="PJE59892.1"/>
    </source>
</evidence>
<dbReference type="EMBL" id="PFEA01000024">
    <property type="protein sequence ID" value="PJE59892.1"/>
    <property type="molecule type" value="Genomic_DNA"/>
</dbReference>
<protein>
    <submittedName>
        <fullName evidence="1">Uncharacterized protein</fullName>
    </submittedName>
</protein>
<accession>A0A2M8KJ11</accession>
<proteinExistence type="predicted"/>
<dbReference type="Pfam" id="PF19927">
    <property type="entry name" value="DUF6390"/>
    <property type="match status" value="1"/>
</dbReference>
<sequence>MEKRTNQQLKGLIRCTKYAFMPNRLHFCGPENQADILEFYAQTTANKAPKTIKPLLEKFETMYPYLKLIARANNVKNPLDEKIVEAYWLGNEQLGNISLSALYYHLTDALKIDKKLGMKKFNKFKEALDKKALPHHNFHVFSVWRRTGSTQDWHTLASIDACRISWGVISQTEKEILVKTRPLNMDERGQIFEGQTIEKKAIYQTEGQTLVKNLKIGDLVSLHWGAICEKINTRQGQVLQKITDLCLSLINTEIIAGA</sequence>
<dbReference type="InterPro" id="IPR045660">
    <property type="entry name" value="DUF6390"/>
</dbReference>
<reference evidence="2" key="1">
    <citation type="submission" date="2017-09" db="EMBL/GenBank/DDBJ databases">
        <title>Depth-based differentiation of microbial function through sediment-hosted aquifers and enrichment of novel symbionts in the deep terrestrial subsurface.</title>
        <authorList>
            <person name="Probst A.J."/>
            <person name="Ladd B."/>
            <person name="Jarett J.K."/>
            <person name="Geller-Mcgrath D.E."/>
            <person name="Sieber C.M.K."/>
            <person name="Emerson J.B."/>
            <person name="Anantharaman K."/>
            <person name="Thomas B.C."/>
            <person name="Malmstrom R."/>
            <person name="Stieglmeier M."/>
            <person name="Klingl A."/>
            <person name="Woyke T."/>
            <person name="Ryan C.M."/>
            <person name="Banfield J.F."/>
        </authorList>
    </citation>
    <scope>NUCLEOTIDE SEQUENCE [LARGE SCALE GENOMIC DNA]</scope>
</reference>
<evidence type="ECO:0000313" key="2">
    <source>
        <dbReference type="Proteomes" id="UP000231086"/>
    </source>
</evidence>
<dbReference type="AlphaFoldDB" id="A0A2M8KJ11"/>
<gene>
    <name evidence="1" type="ORF">COU85_01280</name>
</gene>